<dbReference type="Pfam" id="PF04014">
    <property type="entry name" value="MazE_antitoxin"/>
    <property type="match status" value="1"/>
</dbReference>
<dbReference type="SMART" id="SM00966">
    <property type="entry name" value="SpoVT_AbrB"/>
    <property type="match status" value="1"/>
</dbReference>
<organism evidence="2">
    <name type="scientific">Candidatus Methanogaster sp. ANME-2c ERB4</name>
    <dbReference type="NCBI Taxonomy" id="2759911"/>
    <lineage>
        <taxon>Archaea</taxon>
        <taxon>Methanobacteriati</taxon>
        <taxon>Methanobacteriota</taxon>
        <taxon>Stenosarchaea group</taxon>
        <taxon>Methanomicrobia</taxon>
        <taxon>Methanosarcinales</taxon>
        <taxon>ANME-2 cluster</taxon>
        <taxon>Candidatus Methanogasteraceae</taxon>
        <taxon>Candidatus Methanogaster</taxon>
    </lineage>
</organism>
<name>A0A7G9YH85_9EURY</name>
<protein>
    <recommendedName>
        <fullName evidence="1">SpoVT-AbrB domain-containing protein</fullName>
    </recommendedName>
</protein>
<evidence type="ECO:0000259" key="1">
    <source>
        <dbReference type="PROSITE" id="PS51740"/>
    </source>
</evidence>
<dbReference type="Gene3D" id="2.10.260.10">
    <property type="match status" value="1"/>
</dbReference>
<sequence>MINVAITKLSSKGQIVIPSEMRDDFSKGEKLVIIKSGKQLILKKVSDLGKNFEEDIAFAKKTEEAWQSYERGEFVSLPADKFLEELKKC</sequence>
<dbReference type="NCBIfam" id="TIGR01439">
    <property type="entry name" value="lp_hng_hel_AbrB"/>
    <property type="match status" value="1"/>
</dbReference>
<gene>
    <name evidence="2" type="ORF">LNGCCOLK_00047</name>
</gene>
<dbReference type="InterPro" id="IPR007159">
    <property type="entry name" value="SpoVT-AbrB_dom"/>
</dbReference>
<proteinExistence type="predicted"/>
<reference evidence="2" key="1">
    <citation type="submission" date="2020-06" db="EMBL/GenBank/DDBJ databases">
        <title>Unique genomic features of the anaerobic methanotrophic archaea.</title>
        <authorList>
            <person name="Chadwick G.L."/>
            <person name="Skennerton C.T."/>
            <person name="Laso-Perez R."/>
            <person name="Leu A.O."/>
            <person name="Speth D.R."/>
            <person name="Yu H."/>
            <person name="Morgan-Lang C."/>
            <person name="Hatzenpichler R."/>
            <person name="Goudeau D."/>
            <person name="Malmstrom R."/>
            <person name="Brazelton W.J."/>
            <person name="Woyke T."/>
            <person name="Hallam S.J."/>
            <person name="Tyson G.W."/>
            <person name="Wegener G."/>
            <person name="Boetius A."/>
            <person name="Orphan V."/>
        </authorList>
    </citation>
    <scope>NUCLEOTIDE SEQUENCE</scope>
</reference>
<dbReference type="PROSITE" id="PS51740">
    <property type="entry name" value="SPOVT_ABRB"/>
    <property type="match status" value="1"/>
</dbReference>
<dbReference type="AlphaFoldDB" id="A0A7G9YH85"/>
<dbReference type="InterPro" id="IPR037914">
    <property type="entry name" value="SpoVT-AbrB_sf"/>
</dbReference>
<accession>A0A7G9YH85</accession>
<dbReference type="SUPFAM" id="SSF89447">
    <property type="entry name" value="AbrB/MazE/MraZ-like"/>
    <property type="match status" value="1"/>
</dbReference>
<feature type="domain" description="SpoVT-AbrB" evidence="1">
    <location>
        <begin position="4"/>
        <end position="47"/>
    </location>
</feature>
<dbReference type="GO" id="GO:0003677">
    <property type="term" value="F:DNA binding"/>
    <property type="evidence" value="ECO:0007669"/>
    <property type="project" value="InterPro"/>
</dbReference>
<evidence type="ECO:0000313" key="2">
    <source>
        <dbReference type="EMBL" id="QNO47369.1"/>
    </source>
</evidence>
<dbReference type="EMBL" id="MT631260">
    <property type="protein sequence ID" value="QNO47369.1"/>
    <property type="molecule type" value="Genomic_DNA"/>
</dbReference>